<gene>
    <name evidence="1" type="ORF">BE21_26815</name>
</gene>
<protein>
    <recommendedName>
        <fullName evidence="3">Type I-U CRISPR-associated protein Csx17</fullName>
    </recommendedName>
</protein>
<evidence type="ECO:0000313" key="1">
    <source>
        <dbReference type="EMBL" id="KYG07871.1"/>
    </source>
</evidence>
<reference evidence="1 2" key="1">
    <citation type="submission" date="2014-02" db="EMBL/GenBank/DDBJ databases">
        <title>The small core and large imbalanced accessory genome model reveals a collaborative survival strategy of Sorangium cellulosum strains in nature.</title>
        <authorList>
            <person name="Han K."/>
            <person name="Peng R."/>
            <person name="Blom J."/>
            <person name="Li Y.-Z."/>
        </authorList>
    </citation>
    <scope>NUCLEOTIDE SEQUENCE [LARGE SCALE GENOMIC DNA]</scope>
    <source>
        <strain evidence="1 2">So0007-03</strain>
    </source>
</reference>
<comment type="caution">
    <text evidence="1">The sequence shown here is derived from an EMBL/GenBank/DDBJ whole genome shotgun (WGS) entry which is preliminary data.</text>
</comment>
<dbReference type="InterPro" id="IPR026483">
    <property type="entry name" value="Cas_Csx17"/>
</dbReference>
<dbReference type="NCBIfam" id="TIGR04113">
    <property type="entry name" value="cas_csx17"/>
    <property type="match status" value="1"/>
</dbReference>
<evidence type="ECO:0008006" key="3">
    <source>
        <dbReference type="Google" id="ProtNLM"/>
    </source>
</evidence>
<dbReference type="AlphaFoldDB" id="A0A150TT45"/>
<dbReference type="Proteomes" id="UP000075502">
    <property type="component" value="Unassembled WGS sequence"/>
</dbReference>
<name>A0A150TT45_SORCE</name>
<dbReference type="EMBL" id="JEME01001161">
    <property type="protein sequence ID" value="KYG07871.1"/>
    <property type="molecule type" value="Genomic_DNA"/>
</dbReference>
<feature type="non-terminal residue" evidence="1">
    <location>
        <position position="628"/>
    </location>
</feature>
<evidence type="ECO:0000313" key="2">
    <source>
        <dbReference type="Proteomes" id="UP000075502"/>
    </source>
</evidence>
<proteinExistence type="predicted"/>
<sequence length="628" mass="67275">MSLHLHHLAGCTPEPIAGYLKALGVLRAVAGQADRRARARWNNGRFELVTSLDRDGLTRFFLEGYAPSPIIAPWNGGSGFYPKDTKDGIEPLSSSPAARFALYREAIAAGRSLVAARSESPKGDEKLEMIRACRRTWPEPMLAWLDAAVVLTGDAARYPALLGTGGNDGRLDFTNNRMQRLVELLDPTTGDARPGAHPLLAAALFGEPAPGLERRAVGQFVPGNAGGPNQASGYVGESLVNPWDFVLLLEGALLLPVAAVRRLESGNLVQAAAPFAVRARAGGYASACAVDEGNQRGEQWMPLWDGAATLTEVRALFAEGRLVASPEKRQAIHAIDAARAVADLGVARGVREFVRFGYIERNGQANLAVPLGRWAVEAGERAGAPERSRLLDEIDPWVEGLRSVSQADTAPASLGRALRRVEAAMLAVCRHGSAERWQRLLLVLAEAEETIVARPKAAAAMAWLGPIPPLSPEWLLAADDGSAELRLAAAIASQTGPADRIGAEELGPIRAHCLPLDPRSGFRRLSVGADGLARDPRVVWAGRDLADDLAAVAQRRMIEAALHGARVFPLRGRAYAPLDDVALFLDGAVDEARIAGLARALMAVEWWRARRPPRPPRAAPTPVLYALF</sequence>
<organism evidence="1 2">
    <name type="scientific">Sorangium cellulosum</name>
    <name type="common">Polyangium cellulosum</name>
    <dbReference type="NCBI Taxonomy" id="56"/>
    <lineage>
        <taxon>Bacteria</taxon>
        <taxon>Pseudomonadati</taxon>
        <taxon>Myxococcota</taxon>
        <taxon>Polyangia</taxon>
        <taxon>Polyangiales</taxon>
        <taxon>Polyangiaceae</taxon>
        <taxon>Sorangium</taxon>
    </lineage>
</organism>
<accession>A0A150TT45</accession>